<evidence type="ECO:0000313" key="2">
    <source>
        <dbReference type="Proteomes" id="UP001239111"/>
    </source>
</evidence>
<sequence>MVLELVEDPERSKYFHPCQCSSQPCESNFRITRSFHPTWCCKANCSGLEALRTTQRVELLTDLLGYDYSTCGEQMNFPRKNVLNSSSERIKESKLCVDIENDPLFKSSLTVSSIRKVMMKARRDALKTIHQLGVQYLNLKDCDKTHVTPADNLDDAELNADTISSGENSEEIPNGLDEAAEQCLDQDERTLSSDITGEWELRDYSAEQPVVTECCSYSEITDRDGGRRVVRRSTYLYSIIQGSEKLSSDRLIRVRQCNPKQSKHGAPQRTVILQVTGRLKAVEVVAQGIASKMMNIQQNEQERELEQFRLLVEKSLGFGVNMFLKNVLRYNNMTKRPLLLRYKDDGNRFVQSLQDEIRSGRYDRNVKKPNDPNFVSERAMDFYDCLNEKLPLDLSTFEFSMGQRDTLLSILDFACTEQNKRKVDWARAGSFSKKKMFGQVLCSSSSSRGLRP</sequence>
<name>A0ACC2PTF1_9HYME</name>
<protein>
    <submittedName>
        <fullName evidence="1">Uncharacterized protein</fullName>
    </submittedName>
</protein>
<accession>A0ACC2PTF1</accession>
<evidence type="ECO:0000313" key="1">
    <source>
        <dbReference type="EMBL" id="KAJ8685647.1"/>
    </source>
</evidence>
<dbReference type="Proteomes" id="UP001239111">
    <property type="component" value="Chromosome 1"/>
</dbReference>
<proteinExistence type="predicted"/>
<comment type="caution">
    <text evidence="1">The sequence shown here is derived from an EMBL/GenBank/DDBJ whole genome shotgun (WGS) entry which is preliminary data.</text>
</comment>
<keyword evidence="2" id="KW-1185">Reference proteome</keyword>
<gene>
    <name evidence="1" type="ORF">QAD02_021440</name>
</gene>
<organism evidence="1 2">
    <name type="scientific">Eretmocerus hayati</name>
    <dbReference type="NCBI Taxonomy" id="131215"/>
    <lineage>
        <taxon>Eukaryota</taxon>
        <taxon>Metazoa</taxon>
        <taxon>Ecdysozoa</taxon>
        <taxon>Arthropoda</taxon>
        <taxon>Hexapoda</taxon>
        <taxon>Insecta</taxon>
        <taxon>Pterygota</taxon>
        <taxon>Neoptera</taxon>
        <taxon>Endopterygota</taxon>
        <taxon>Hymenoptera</taxon>
        <taxon>Apocrita</taxon>
        <taxon>Proctotrupomorpha</taxon>
        <taxon>Chalcidoidea</taxon>
        <taxon>Aphelinidae</taxon>
        <taxon>Aphelininae</taxon>
        <taxon>Eretmocerus</taxon>
    </lineage>
</organism>
<reference evidence="1" key="1">
    <citation type="submission" date="2023-04" db="EMBL/GenBank/DDBJ databases">
        <title>A chromosome-level genome assembly of the parasitoid wasp Eretmocerus hayati.</title>
        <authorList>
            <person name="Zhong Y."/>
            <person name="Liu S."/>
            <person name="Liu Y."/>
        </authorList>
    </citation>
    <scope>NUCLEOTIDE SEQUENCE</scope>
    <source>
        <strain evidence="1">ZJU_SS_LIU_2023</strain>
    </source>
</reference>
<dbReference type="EMBL" id="CM056741">
    <property type="protein sequence ID" value="KAJ8685647.1"/>
    <property type="molecule type" value="Genomic_DNA"/>
</dbReference>